<organism evidence="1 2">
    <name type="scientific">Intestinibaculum porci</name>
    <dbReference type="NCBI Taxonomy" id="2487118"/>
    <lineage>
        <taxon>Bacteria</taxon>
        <taxon>Bacillati</taxon>
        <taxon>Bacillota</taxon>
        <taxon>Erysipelotrichia</taxon>
        <taxon>Erysipelotrichales</taxon>
        <taxon>Erysipelotrichaceae</taxon>
        <taxon>Intestinibaculum</taxon>
    </lineage>
</organism>
<gene>
    <name evidence="1" type="ORF">SG0102_06240</name>
</gene>
<evidence type="ECO:0000313" key="2">
    <source>
        <dbReference type="Proteomes" id="UP000268059"/>
    </source>
</evidence>
<proteinExistence type="predicted"/>
<evidence type="ECO:0000313" key="1">
    <source>
        <dbReference type="EMBL" id="BBH25690.1"/>
    </source>
</evidence>
<dbReference type="OrthoDB" id="2086691at2"/>
<accession>A0A3G9J3G7</accession>
<dbReference type="InParanoid" id="A0A3G9J3G7"/>
<dbReference type="RefSeq" id="WP_125118616.1">
    <property type="nucleotide sequence ID" value="NZ_AP019309.1"/>
</dbReference>
<dbReference type="AlphaFoldDB" id="A0A3G9J3G7"/>
<sequence>MDRYMRSAPYNMLHICVDVASEGHIAGRVYNPTIKENIVFRDVNELFLKADQLFDRNGNPMPSSLKRSFTPRDETRPHYYQRHPAQVCEYRDLLVQQGKVITLDLVVLTRHLSSWQGYLFYEDQTYEFKEVLEIVKTINKLLNL</sequence>
<name>A0A3G9J3G7_9FIRM</name>
<keyword evidence="2" id="KW-1185">Reference proteome</keyword>
<dbReference type="EMBL" id="AP019309">
    <property type="protein sequence ID" value="BBH25690.1"/>
    <property type="molecule type" value="Genomic_DNA"/>
</dbReference>
<dbReference type="KEGG" id="ebm:SG0102_06240"/>
<reference evidence="1 2" key="1">
    <citation type="submission" date="2018-11" db="EMBL/GenBank/DDBJ databases">
        <title>Novel Erysipelotrichaceae bacterium isolated from small intestine of a swine.</title>
        <authorList>
            <person name="Kim J.S."/>
            <person name="Choe H."/>
            <person name="Lee Y.R."/>
            <person name="Kim K.M."/>
            <person name="Park D.S."/>
        </authorList>
    </citation>
    <scope>NUCLEOTIDE SEQUENCE [LARGE SCALE GENOMIC DNA]</scope>
    <source>
        <strain evidence="1 2">SG0102</strain>
    </source>
</reference>
<protein>
    <submittedName>
        <fullName evidence="1">Uncharacterized protein</fullName>
    </submittedName>
</protein>
<dbReference type="Proteomes" id="UP000268059">
    <property type="component" value="Chromosome"/>
</dbReference>